<dbReference type="EMBL" id="QGNW01000252">
    <property type="protein sequence ID" value="RVW81516.1"/>
    <property type="molecule type" value="Genomic_DNA"/>
</dbReference>
<accession>A0A438HAN1</accession>
<dbReference type="AlphaFoldDB" id="A0A438HAN1"/>
<gene>
    <name evidence="1" type="ORF">CK203_051899</name>
</gene>
<evidence type="ECO:0000313" key="1">
    <source>
        <dbReference type="EMBL" id="RVW81516.1"/>
    </source>
</evidence>
<name>A0A438HAN1_VITVI</name>
<reference evidence="1 2" key="1">
    <citation type="journal article" date="2018" name="PLoS Genet.">
        <title>Population sequencing reveals clonal diversity and ancestral inbreeding in the grapevine cultivar Chardonnay.</title>
        <authorList>
            <person name="Roach M.J."/>
            <person name="Johnson D.L."/>
            <person name="Bohlmann J."/>
            <person name="van Vuuren H.J."/>
            <person name="Jones S.J."/>
            <person name="Pretorius I.S."/>
            <person name="Schmidt S.A."/>
            <person name="Borneman A.R."/>
        </authorList>
    </citation>
    <scope>NUCLEOTIDE SEQUENCE [LARGE SCALE GENOMIC DNA]</scope>
    <source>
        <strain evidence="2">cv. Chardonnay</strain>
        <tissue evidence="1">Leaf</tissue>
    </source>
</reference>
<evidence type="ECO:0000313" key="2">
    <source>
        <dbReference type="Proteomes" id="UP000288805"/>
    </source>
</evidence>
<protein>
    <submittedName>
        <fullName evidence="1">Uncharacterized protein</fullName>
    </submittedName>
</protein>
<dbReference type="PANTHER" id="PTHR34222:SF40">
    <property type="match status" value="1"/>
</dbReference>
<dbReference type="PANTHER" id="PTHR34222">
    <property type="entry name" value="GAG_PRE-INTEGRS DOMAIN-CONTAINING PROTEIN"/>
    <property type="match status" value="1"/>
</dbReference>
<proteinExistence type="predicted"/>
<organism evidence="1 2">
    <name type="scientific">Vitis vinifera</name>
    <name type="common">Grape</name>
    <dbReference type="NCBI Taxonomy" id="29760"/>
    <lineage>
        <taxon>Eukaryota</taxon>
        <taxon>Viridiplantae</taxon>
        <taxon>Streptophyta</taxon>
        <taxon>Embryophyta</taxon>
        <taxon>Tracheophyta</taxon>
        <taxon>Spermatophyta</taxon>
        <taxon>Magnoliopsida</taxon>
        <taxon>eudicotyledons</taxon>
        <taxon>Gunneridae</taxon>
        <taxon>Pentapetalae</taxon>
        <taxon>rosids</taxon>
        <taxon>Vitales</taxon>
        <taxon>Vitaceae</taxon>
        <taxon>Viteae</taxon>
        <taxon>Vitis</taxon>
    </lineage>
</organism>
<dbReference type="Proteomes" id="UP000288805">
    <property type="component" value="Unassembled WGS sequence"/>
</dbReference>
<comment type="caution">
    <text evidence="1">The sequence shown here is derived from an EMBL/GenBank/DDBJ whole genome shotgun (WGS) entry which is preliminary data.</text>
</comment>
<sequence length="170" mass="19118">MLEKDRVFEFLVRLNADLDEVRGRILGKEPLTSTREVFLEVRRGESRKMGMMGKNPVGVSSKNPALNTMTIETAAAITNKKMQQKVEDNDNIWCDFCNKPQHTKEMQFSGPETSAFSKEHLEHLYKLLHQTKPSQTLIPTCSLAQNGSPLALSALTTLKNSTSWILVQAI</sequence>